<accession>A0ABY4CJB0</accession>
<dbReference type="PANTHER" id="PTHR34220">
    <property type="entry name" value="SENSOR HISTIDINE KINASE YPDA"/>
    <property type="match status" value="1"/>
</dbReference>
<dbReference type="Gene3D" id="3.30.565.10">
    <property type="entry name" value="Histidine kinase-like ATPase, C-terminal domain"/>
    <property type="match status" value="1"/>
</dbReference>
<dbReference type="RefSeq" id="WP_347437310.1">
    <property type="nucleotide sequence ID" value="NZ_CP089291.1"/>
</dbReference>
<dbReference type="InterPro" id="IPR036890">
    <property type="entry name" value="HATPase_C_sf"/>
</dbReference>
<dbReference type="InterPro" id="IPR003594">
    <property type="entry name" value="HATPase_dom"/>
</dbReference>
<dbReference type="Gene3D" id="6.10.340.10">
    <property type="match status" value="1"/>
</dbReference>
<dbReference type="PANTHER" id="PTHR34220:SF7">
    <property type="entry name" value="SENSOR HISTIDINE KINASE YPDA"/>
    <property type="match status" value="1"/>
</dbReference>
<feature type="domain" description="Histidine kinase/HSP90-like ATPase" evidence="2">
    <location>
        <begin position="459"/>
        <end position="551"/>
    </location>
</feature>
<keyword evidence="4" id="KW-0418">Kinase</keyword>
<evidence type="ECO:0000313" key="5">
    <source>
        <dbReference type="Proteomes" id="UP000830167"/>
    </source>
</evidence>
<evidence type="ECO:0000259" key="3">
    <source>
        <dbReference type="Pfam" id="PF06580"/>
    </source>
</evidence>
<dbReference type="InterPro" id="IPR050640">
    <property type="entry name" value="Bact_2-comp_sensor_kinase"/>
</dbReference>
<keyword evidence="5" id="KW-1185">Reference proteome</keyword>
<dbReference type="GO" id="GO:0016301">
    <property type="term" value="F:kinase activity"/>
    <property type="evidence" value="ECO:0007669"/>
    <property type="project" value="UniProtKB-KW"/>
</dbReference>
<proteinExistence type="predicted"/>
<dbReference type="Proteomes" id="UP000830167">
    <property type="component" value="Chromosome"/>
</dbReference>
<sequence>MVVMLILMTWVSYHFSLNTLIGNTSKYQQNMLGELEKKIDIQLNSIQEISLNISYNDSLQKYLQGIHDPYQYNLIRYTMNENLQNVTFSLPIIQSIDLYLQNPPMTSPIESVQYYSFQQLKTIKWYSKVENSEASWVGKHEIDSSIGKIDVVSFIRRLYTYNGNYKGLLVINIKTDDLKNLLQGEGTGPNLLLLNTDGIPITISGVKNPNGSYIQNAILNRIQNLEQILLSKTEGSEMTDSQLVVWKQVQQTNWLLLEVTPKNELATGSLWMAFVLSLVGVTSIVISLLLMLFISKQFTKPIRTLVANMINTPNKLNKVQLPKDYKNEFGLLFKGYGNMLMRIEELYHSLEEQYQRQRNAELKALQAMINPHFLYNTLDQLNWMALEAGEERMSQVIELMGRMFRVGLSNGESLIPIRDELTHLESYLKIQQIRLGDGITYKIDVPDDLLDLFIPKLTLQPFVENSIIHGFHGRSEGLIEIQMRTENDHILVAIADNGRGMQANWRNDKRDTGGYGLRNVRERFKTYFGTEYDFQIESHQDGTTVSFRIPKIKDKQTFGGLQYVESSNR</sequence>
<feature type="transmembrane region" description="Helical" evidence="1">
    <location>
        <begin position="270"/>
        <end position="294"/>
    </location>
</feature>
<keyword evidence="1" id="KW-0472">Membrane</keyword>
<keyword evidence="4" id="KW-0808">Transferase</keyword>
<dbReference type="Pfam" id="PF02518">
    <property type="entry name" value="HATPase_c"/>
    <property type="match status" value="1"/>
</dbReference>
<dbReference type="EMBL" id="CP089291">
    <property type="protein sequence ID" value="UOF90611.1"/>
    <property type="molecule type" value="Genomic_DNA"/>
</dbReference>
<name>A0ABY4CJB0_9BACL</name>
<organism evidence="4 5">
    <name type="scientific">Fodinisporobacter ferrooxydans</name>
    <dbReference type="NCBI Taxonomy" id="2901836"/>
    <lineage>
        <taxon>Bacteria</taxon>
        <taxon>Bacillati</taxon>
        <taxon>Bacillota</taxon>
        <taxon>Bacilli</taxon>
        <taxon>Bacillales</taxon>
        <taxon>Alicyclobacillaceae</taxon>
        <taxon>Fodinisporobacter</taxon>
    </lineage>
</organism>
<dbReference type="InterPro" id="IPR010559">
    <property type="entry name" value="Sig_transdc_His_kin_internal"/>
</dbReference>
<dbReference type="SUPFAM" id="SSF55874">
    <property type="entry name" value="ATPase domain of HSP90 chaperone/DNA topoisomerase II/histidine kinase"/>
    <property type="match status" value="1"/>
</dbReference>
<evidence type="ECO:0000256" key="1">
    <source>
        <dbReference type="SAM" id="Phobius"/>
    </source>
</evidence>
<dbReference type="Pfam" id="PF06580">
    <property type="entry name" value="His_kinase"/>
    <property type="match status" value="1"/>
</dbReference>
<evidence type="ECO:0000313" key="4">
    <source>
        <dbReference type="EMBL" id="UOF90611.1"/>
    </source>
</evidence>
<gene>
    <name evidence="4" type="ORF">LSG31_22615</name>
</gene>
<keyword evidence="1" id="KW-0812">Transmembrane</keyword>
<reference evidence="4" key="1">
    <citation type="submission" date="2021-12" db="EMBL/GenBank/DDBJ databases">
        <title>Alicyclobacillaceae gen. nov., sp. nov., isolated from chalcocite enrichment system.</title>
        <authorList>
            <person name="Jiang Z."/>
        </authorList>
    </citation>
    <scope>NUCLEOTIDE SEQUENCE</scope>
    <source>
        <strain evidence="4">MYW30-H2</strain>
    </source>
</reference>
<protein>
    <submittedName>
        <fullName evidence="4">Sensor histidine kinase</fullName>
    </submittedName>
</protein>
<keyword evidence="1" id="KW-1133">Transmembrane helix</keyword>
<evidence type="ECO:0000259" key="2">
    <source>
        <dbReference type="Pfam" id="PF02518"/>
    </source>
</evidence>
<feature type="domain" description="Signal transduction histidine kinase internal region" evidence="3">
    <location>
        <begin position="360"/>
        <end position="437"/>
    </location>
</feature>